<gene>
    <name evidence="2" type="ORF">chiPu_0031677</name>
</gene>
<feature type="compositionally biased region" description="Basic and acidic residues" evidence="1">
    <location>
        <begin position="153"/>
        <end position="211"/>
    </location>
</feature>
<dbReference type="Proteomes" id="UP000287033">
    <property type="component" value="Unassembled WGS sequence"/>
</dbReference>
<sequence>AQQPEQDQTGARRDHRPDAESRHPADGAWERRDPLRHQDHPVDAEPHDRPEYAVEAERHREEPEQTRRHHDGRHHRHRRKVREQTVGRDAMEVERGVGRRREPRHQRGQREHHELTPAPQRKARGDRMVGRCQEVRQPDLHQRHQPQRRGKRHLEARMHQRLRRDREHDQRRHRQRSEGDGAAVDDHRDQHHGRHEERPLGRDLRARQQQI</sequence>
<protein>
    <submittedName>
        <fullName evidence="2">Uncharacterized protein</fullName>
    </submittedName>
</protein>
<dbReference type="AlphaFoldDB" id="A0A401TXX9"/>
<dbReference type="EMBL" id="BEZZ01215760">
    <property type="protein sequence ID" value="GCC47507.1"/>
    <property type="molecule type" value="Genomic_DNA"/>
</dbReference>
<feature type="non-terminal residue" evidence="2">
    <location>
        <position position="1"/>
    </location>
</feature>
<feature type="compositionally biased region" description="Basic and acidic residues" evidence="1">
    <location>
        <begin position="10"/>
        <end position="66"/>
    </location>
</feature>
<feature type="region of interest" description="Disordered" evidence="1">
    <location>
        <begin position="1"/>
        <end position="211"/>
    </location>
</feature>
<evidence type="ECO:0000313" key="2">
    <source>
        <dbReference type="EMBL" id="GCC47507.1"/>
    </source>
</evidence>
<keyword evidence="3" id="KW-1185">Reference proteome</keyword>
<feature type="compositionally biased region" description="Basic residues" evidence="1">
    <location>
        <begin position="143"/>
        <end position="152"/>
    </location>
</feature>
<comment type="caution">
    <text evidence="2">The sequence shown here is derived from an EMBL/GenBank/DDBJ whole genome shotgun (WGS) entry which is preliminary data.</text>
</comment>
<proteinExistence type="predicted"/>
<evidence type="ECO:0000313" key="3">
    <source>
        <dbReference type="Proteomes" id="UP000287033"/>
    </source>
</evidence>
<feature type="compositionally biased region" description="Basic residues" evidence="1">
    <location>
        <begin position="67"/>
        <end position="81"/>
    </location>
</feature>
<organism evidence="2 3">
    <name type="scientific">Chiloscyllium punctatum</name>
    <name type="common">Brownbanded bambooshark</name>
    <name type="synonym">Hemiscyllium punctatum</name>
    <dbReference type="NCBI Taxonomy" id="137246"/>
    <lineage>
        <taxon>Eukaryota</taxon>
        <taxon>Metazoa</taxon>
        <taxon>Chordata</taxon>
        <taxon>Craniata</taxon>
        <taxon>Vertebrata</taxon>
        <taxon>Chondrichthyes</taxon>
        <taxon>Elasmobranchii</taxon>
        <taxon>Galeomorphii</taxon>
        <taxon>Galeoidea</taxon>
        <taxon>Orectolobiformes</taxon>
        <taxon>Hemiscylliidae</taxon>
        <taxon>Chiloscyllium</taxon>
    </lineage>
</organism>
<accession>A0A401TXX9</accession>
<feature type="compositionally biased region" description="Basic and acidic residues" evidence="1">
    <location>
        <begin position="123"/>
        <end position="142"/>
    </location>
</feature>
<reference evidence="2 3" key="1">
    <citation type="journal article" date="2018" name="Nat. Ecol. Evol.">
        <title>Shark genomes provide insights into elasmobranch evolution and the origin of vertebrates.</title>
        <authorList>
            <person name="Hara Y"/>
            <person name="Yamaguchi K"/>
            <person name="Onimaru K"/>
            <person name="Kadota M"/>
            <person name="Koyanagi M"/>
            <person name="Keeley SD"/>
            <person name="Tatsumi K"/>
            <person name="Tanaka K"/>
            <person name="Motone F"/>
            <person name="Kageyama Y"/>
            <person name="Nozu R"/>
            <person name="Adachi N"/>
            <person name="Nishimura O"/>
            <person name="Nakagawa R"/>
            <person name="Tanegashima C"/>
            <person name="Kiyatake I"/>
            <person name="Matsumoto R"/>
            <person name="Murakumo K"/>
            <person name="Nishida K"/>
            <person name="Terakita A"/>
            <person name="Kuratani S"/>
            <person name="Sato K"/>
            <person name="Hyodo S Kuraku.S."/>
        </authorList>
    </citation>
    <scope>NUCLEOTIDE SEQUENCE [LARGE SCALE GENOMIC DNA]</scope>
</reference>
<feature type="compositionally biased region" description="Basic and acidic residues" evidence="1">
    <location>
        <begin position="82"/>
        <end position="100"/>
    </location>
</feature>
<feature type="non-terminal residue" evidence="2">
    <location>
        <position position="211"/>
    </location>
</feature>
<evidence type="ECO:0000256" key="1">
    <source>
        <dbReference type="SAM" id="MobiDB-lite"/>
    </source>
</evidence>
<name>A0A401TXX9_CHIPU</name>